<dbReference type="InterPro" id="IPR002794">
    <property type="entry name" value="DUF92_TMEM19"/>
</dbReference>
<dbReference type="PANTHER" id="PTHR13353">
    <property type="entry name" value="TRANSMEMBRANE PROTEIN 19"/>
    <property type="match status" value="1"/>
</dbReference>
<dbReference type="Proteomes" id="UP000799291">
    <property type="component" value="Unassembled WGS sequence"/>
</dbReference>
<evidence type="ECO:0000313" key="7">
    <source>
        <dbReference type="EMBL" id="KAF2691163.1"/>
    </source>
</evidence>
<dbReference type="AlphaFoldDB" id="A0A6G1JLY2"/>
<organism evidence="7 8">
    <name type="scientific">Lentithecium fluviatile CBS 122367</name>
    <dbReference type="NCBI Taxonomy" id="1168545"/>
    <lineage>
        <taxon>Eukaryota</taxon>
        <taxon>Fungi</taxon>
        <taxon>Dikarya</taxon>
        <taxon>Ascomycota</taxon>
        <taxon>Pezizomycotina</taxon>
        <taxon>Dothideomycetes</taxon>
        <taxon>Pleosporomycetidae</taxon>
        <taxon>Pleosporales</taxon>
        <taxon>Massarineae</taxon>
        <taxon>Lentitheciaceae</taxon>
        <taxon>Lentithecium</taxon>
    </lineage>
</organism>
<sequence>MKPVIAVPAIAALVYRAWSRKSLTPLGIATAFLTAVVHAIHPWSVFFALLTVFFLSGTAVTKVKHDIKARLTQSASGATGGEGSRTHVQVLANSLTASVLILLHAWKLRKERSNSKEDLCWPRDSDVLVVGIVANYAAVAADTFSSELGILAKSKPRLITAPWRVVPPGTNGGVTASGLLAGLLGAFIVASTSTLLLPFCQDWSLVQKIRYTQYISLVGLAGSLLDSYLGAVLQASVIDVHSGKVIEGEGGRKVLIHSHPMHFKPTAEARSKVSKRADGKDAITKTSATNSSLEDSIKVSRTMQKAGASGAAVADGQHVSRKVAVGHDILDNNGVNLLMAALISVGSIVVAAVTWKVPLASIIPI</sequence>
<feature type="transmembrane region" description="Helical" evidence="6">
    <location>
        <begin position="337"/>
        <end position="355"/>
    </location>
</feature>
<gene>
    <name evidence="7" type="ORF">K458DRAFT_327346</name>
</gene>
<dbReference type="PANTHER" id="PTHR13353:SF5">
    <property type="entry name" value="TRANSMEMBRANE PROTEIN 19"/>
    <property type="match status" value="1"/>
</dbReference>
<comment type="similarity">
    <text evidence="2">Belongs to the TMEM19 family.</text>
</comment>
<keyword evidence="3 6" id="KW-0812">Transmembrane</keyword>
<comment type="subcellular location">
    <subcellularLocation>
        <location evidence="1">Membrane</location>
        <topology evidence="1">Multi-pass membrane protein</topology>
    </subcellularLocation>
</comment>
<proteinExistence type="inferred from homology"/>
<name>A0A6G1JLY2_9PLEO</name>
<accession>A0A6G1JLY2</accession>
<dbReference type="OrthoDB" id="15001at2759"/>
<evidence type="ECO:0000256" key="5">
    <source>
        <dbReference type="ARBA" id="ARBA00023136"/>
    </source>
</evidence>
<protein>
    <recommendedName>
        <fullName evidence="9">DUF92-domain-containing protein</fullName>
    </recommendedName>
</protein>
<dbReference type="EMBL" id="MU005570">
    <property type="protein sequence ID" value="KAF2691163.1"/>
    <property type="molecule type" value="Genomic_DNA"/>
</dbReference>
<evidence type="ECO:0000313" key="8">
    <source>
        <dbReference type="Proteomes" id="UP000799291"/>
    </source>
</evidence>
<evidence type="ECO:0008006" key="9">
    <source>
        <dbReference type="Google" id="ProtNLM"/>
    </source>
</evidence>
<evidence type="ECO:0000256" key="4">
    <source>
        <dbReference type="ARBA" id="ARBA00022989"/>
    </source>
</evidence>
<reference evidence="7" key="1">
    <citation type="journal article" date="2020" name="Stud. Mycol.">
        <title>101 Dothideomycetes genomes: a test case for predicting lifestyles and emergence of pathogens.</title>
        <authorList>
            <person name="Haridas S."/>
            <person name="Albert R."/>
            <person name="Binder M."/>
            <person name="Bloem J."/>
            <person name="Labutti K."/>
            <person name="Salamov A."/>
            <person name="Andreopoulos B."/>
            <person name="Baker S."/>
            <person name="Barry K."/>
            <person name="Bills G."/>
            <person name="Bluhm B."/>
            <person name="Cannon C."/>
            <person name="Castanera R."/>
            <person name="Culley D."/>
            <person name="Daum C."/>
            <person name="Ezra D."/>
            <person name="Gonzalez J."/>
            <person name="Henrissat B."/>
            <person name="Kuo A."/>
            <person name="Liang C."/>
            <person name="Lipzen A."/>
            <person name="Lutzoni F."/>
            <person name="Magnuson J."/>
            <person name="Mondo S."/>
            <person name="Nolan M."/>
            <person name="Ohm R."/>
            <person name="Pangilinan J."/>
            <person name="Park H.-J."/>
            <person name="Ramirez L."/>
            <person name="Alfaro M."/>
            <person name="Sun H."/>
            <person name="Tritt A."/>
            <person name="Yoshinaga Y."/>
            <person name="Zwiers L.-H."/>
            <person name="Turgeon B."/>
            <person name="Goodwin S."/>
            <person name="Spatafora J."/>
            <person name="Crous P."/>
            <person name="Grigoriev I."/>
        </authorList>
    </citation>
    <scope>NUCLEOTIDE SEQUENCE</scope>
    <source>
        <strain evidence="7">CBS 122367</strain>
    </source>
</reference>
<feature type="transmembrane region" description="Helical" evidence="6">
    <location>
        <begin position="179"/>
        <end position="199"/>
    </location>
</feature>
<evidence type="ECO:0000256" key="3">
    <source>
        <dbReference type="ARBA" id="ARBA00022692"/>
    </source>
</evidence>
<dbReference type="Pfam" id="PF01940">
    <property type="entry name" value="DUF92"/>
    <property type="match status" value="1"/>
</dbReference>
<evidence type="ECO:0000256" key="6">
    <source>
        <dbReference type="SAM" id="Phobius"/>
    </source>
</evidence>
<keyword evidence="5 6" id="KW-0472">Membrane</keyword>
<feature type="transmembrane region" description="Helical" evidence="6">
    <location>
        <begin position="43"/>
        <end position="61"/>
    </location>
</feature>
<keyword evidence="8" id="KW-1185">Reference proteome</keyword>
<evidence type="ECO:0000256" key="1">
    <source>
        <dbReference type="ARBA" id="ARBA00004141"/>
    </source>
</evidence>
<keyword evidence="4 6" id="KW-1133">Transmembrane helix</keyword>
<dbReference type="GO" id="GO:0016020">
    <property type="term" value="C:membrane"/>
    <property type="evidence" value="ECO:0007669"/>
    <property type="project" value="UniProtKB-SubCell"/>
</dbReference>
<evidence type="ECO:0000256" key="2">
    <source>
        <dbReference type="ARBA" id="ARBA00009012"/>
    </source>
</evidence>
<feature type="transmembrane region" description="Helical" evidence="6">
    <location>
        <begin position="211"/>
        <end position="233"/>
    </location>
</feature>